<evidence type="ECO:0000256" key="7">
    <source>
        <dbReference type="RuleBase" id="RU361240"/>
    </source>
</evidence>
<evidence type="ECO:0000259" key="9">
    <source>
        <dbReference type="Pfam" id="PF04389"/>
    </source>
</evidence>
<dbReference type="EMBL" id="CAJMWW010000147">
    <property type="protein sequence ID" value="CAE6450793.1"/>
    <property type="molecule type" value="Genomic_DNA"/>
</dbReference>
<feature type="domain" description="Peptidase M28" evidence="9">
    <location>
        <begin position="279"/>
        <end position="495"/>
    </location>
</feature>
<evidence type="ECO:0000256" key="4">
    <source>
        <dbReference type="ARBA" id="ARBA00022723"/>
    </source>
</evidence>
<dbReference type="Pfam" id="PF04389">
    <property type="entry name" value="Peptidase_M28"/>
    <property type="match status" value="1"/>
</dbReference>
<dbReference type="GO" id="GO:0006508">
    <property type="term" value="P:proteolysis"/>
    <property type="evidence" value="ECO:0007669"/>
    <property type="project" value="UniProtKB-KW"/>
</dbReference>
<reference evidence="10" key="1">
    <citation type="submission" date="2021-01" db="EMBL/GenBank/DDBJ databases">
        <authorList>
            <person name="Kaushik A."/>
        </authorList>
    </citation>
    <scope>NUCLEOTIDE SEQUENCE</scope>
    <source>
        <strain evidence="10">AG3-T5</strain>
    </source>
</reference>
<keyword evidence="4 7" id="KW-0479">Metal-binding</keyword>
<comment type="similarity">
    <text evidence="2">Belongs to the peptidase M28 family. M28B subfamily.</text>
</comment>
<dbReference type="SUPFAM" id="SSF53187">
    <property type="entry name" value="Zn-dependent exopeptidases"/>
    <property type="match status" value="1"/>
</dbReference>
<keyword evidence="6 7" id="KW-0862">Zinc</keyword>
<dbReference type="GO" id="GO:0046872">
    <property type="term" value="F:metal ion binding"/>
    <property type="evidence" value="ECO:0007669"/>
    <property type="project" value="UniProtKB-KW"/>
</dbReference>
<organism evidence="10 11">
    <name type="scientific">Rhizoctonia solani</name>
    <dbReference type="NCBI Taxonomy" id="456999"/>
    <lineage>
        <taxon>Eukaryota</taxon>
        <taxon>Fungi</taxon>
        <taxon>Dikarya</taxon>
        <taxon>Basidiomycota</taxon>
        <taxon>Agaricomycotina</taxon>
        <taxon>Agaricomycetes</taxon>
        <taxon>Cantharellales</taxon>
        <taxon>Ceratobasidiaceae</taxon>
        <taxon>Rhizoctonia</taxon>
    </lineage>
</organism>
<dbReference type="EC" id="3.4.-.-" evidence="7"/>
<comment type="caution">
    <text evidence="10">The sequence shown here is derived from an EMBL/GenBank/DDBJ whole genome shotgun (WGS) entry which is preliminary data.</text>
</comment>
<dbReference type="InterPro" id="IPR003137">
    <property type="entry name" value="PA_domain"/>
</dbReference>
<dbReference type="CDD" id="cd04816">
    <property type="entry name" value="PA_SaNapH_like"/>
    <property type="match status" value="1"/>
</dbReference>
<feature type="domain" description="PA" evidence="8">
    <location>
        <begin position="155"/>
        <end position="247"/>
    </location>
</feature>
<evidence type="ECO:0000313" key="11">
    <source>
        <dbReference type="Proteomes" id="UP000663841"/>
    </source>
</evidence>
<dbReference type="InterPro" id="IPR007484">
    <property type="entry name" value="Peptidase_M28"/>
</dbReference>
<evidence type="ECO:0000313" key="10">
    <source>
        <dbReference type="EMBL" id="CAE6450793.1"/>
    </source>
</evidence>
<sequence>MRLGAWRCYKSFACLSAIPWVHTMKARFTTAAILCLCSEALALPSWFPNLPKELTSKAYQESITINGLLTHAKKWQEFADRANGTRSFGTKGYQLSADYVYNLAKRAGYKVVRQGVKFPQSTIYSLGLTVEGKVFGTGEVVAFSYSPPTPKQGITANLVLIPDNPGNVTGAGCDVSDYDGLDVKGKIALISRGSCAFSVKSTLAKNAGAAGAIIYNNVPNQAPISSRISYNVSESVPTVMIGLEAAQPYIAKLNASETPEPVSATLKVDSAVKDVISENIIAQTVWGNQNNVIHVGGHLDSVPAGPGVNDDGSGSATVAELLVQLAKFKPSKNAVRFSWWTNEEIGLVGSQYYVDSLSEAEKKKIALYINLDMTASPNYLYGIHDGDGSSGSNSVTPPPGSAALEKLFQEDFESKKIPWASYAFSGSSDYDAFLKAGIPAGGLATGAGGIKTEAQAVTFGGQAGVAFDKCYHQACDTIDNIAKDAFLVNARSVAHIIATTAKSTATIDAEKATGGVKAKTQMKVADGGFGLVDLGFSCREHHVEL</sequence>
<dbReference type="PANTHER" id="PTHR12147:SF26">
    <property type="entry name" value="PEPTIDASE M28 DOMAIN-CONTAINING PROTEIN"/>
    <property type="match status" value="1"/>
</dbReference>
<protein>
    <recommendedName>
        <fullName evidence="7">Peptide hydrolase</fullName>
        <ecNumber evidence="7">3.4.-.-</ecNumber>
    </recommendedName>
</protein>
<dbReference type="Pfam" id="PF02225">
    <property type="entry name" value="PA"/>
    <property type="match status" value="1"/>
</dbReference>
<name>A0A8H3BAC7_9AGAM</name>
<evidence type="ECO:0000256" key="1">
    <source>
        <dbReference type="ARBA" id="ARBA00001947"/>
    </source>
</evidence>
<dbReference type="InterPro" id="IPR045175">
    <property type="entry name" value="M28_fam"/>
</dbReference>
<evidence type="ECO:0000256" key="6">
    <source>
        <dbReference type="ARBA" id="ARBA00022833"/>
    </source>
</evidence>
<evidence type="ECO:0000256" key="2">
    <source>
        <dbReference type="ARBA" id="ARBA00005634"/>
    </source>
</evidence>
<dbReference type="SUPFAM" id="SSF52025">
    <property type="entry name" value="PA domain"/>
    <property type="match status" value="1"/>
</dbReference>
<dbReference type="InterPro" id="IPR046450">
    <property type="entry name" value="PA_dom_sf"/>
</dbReference>
<keyword evidence="3 7" id="KW-0645">Protease</keyword>
<evidence type="ECO:0000256" key="5">
    <source>
        <dbReference type="ARBA" id="ARBA00022801"/>
    </source>
</evidence>
<proteinExistence type="inferred from homology"/>
<evidence type="ECO:0000259" key="8">
    <source>
        <dbReference type="Pfam" id="PF02225"/>
    </source>
</evidence>
<accession>A0A8H3BAC7</accession>
<dbReference type="Gene3D" id="3.40.630.10">
    <property type="entry name" value="Zn peptidases"/>
    <property type="match status" value="1"/>
</dbReference>
<dbReference type="GO" id="GO:0008235">
    <property type="term" value="F:metalloexopeptidase activity"/>
    <property type="evidence" value="ECO:0007669"/>
    <property type="project" value="InterPro"/>
</dbReference>
<evidence type="ECO:0000256" key="3">
    <source>
        <dbReference type="ARBA" id="ARBA00022670"/>
    </source>
</evidence>
<keyword evidence="5 7" id="KW-0378">Hydrolase</keyword>
<dbReference type="PANTHER" id="PTHR12147">
    <property type="entry name" value="METALLOPEPTIDASE M28 FAMILY MEMBER"/>
    <property type="match status" value="1"/>
</dbReference>
<gene>
    <name evidence="10" type="ORF">RDB_LOCUS126132</name>
</gene>
<dbReference type="AlphaFoldDB" id="A0A8H3BAC7"/>
<dbReference type="Gene3D" id="3.50.30.30">
    <property type="match status" value="1"/>
</dbReference>
<comment type="cofactor">
    <cofactor evidence="1">
        <name>Zn(2+)</name>
        <dbReference type="ChEBI" id="CHEBI:29105"/>
    </cofactor>
</comment>
<dbReference type="Proteomes" id="UP000663841">
    <property type="component" value="Unassembled WGS sequence"/>
</dbReference>